<dbReference type="PANTHER" id="PTHR33217:SF7">
    <property type="entry name" value="TRANSPOSASE FOR INSERTION SEQUENCE ELEMENT IS1081"/>
    <property type="match status" value="1"/>
</dbReference>
<name>J9Z8L3_LEPFM</name>
<dbReference type="AlphaFoldDB" id="J9Z8L3"/>
<evidence type="ECO:0000256" key="5">
    <source>
        <dbReference type="ARBA" id="ARBA00023172"/>
    </source>
</evidence>
<comment type="function">
    <text evidence="1 6">Required for the transposition of the insertion element.</text>
</comment>
<dbReference type="NCBIfam" id="NF033543">
    <property type="entry name" value="transpos_IS256"/>
    <property type="match status" value="1"/>
</dbReference>
<evidence type="ECO:0000313" key="8">
    <source>
        <dbReference type="Proteomes" id="UP000006177"/>
    </source>
</evidence>
<dbReference type="PANTHER" id="PTHR33217">
    <property type="entry name" value="TRANSPOSASE FOR INSERTION SEQUENCE ELEMENT IS1081"/>
    <property type="match status" value="1"/>
</dbReference>
<accession>J9Z8L3</accession>
<dbReference type="KEGG" id="lfi:LFML04_0014"/>
<dbReference type="Pfam" id="PF00872">
    <property type="entry name" value="Transposase_mut"/>
    <property type="match status" value="1"/>
</dbReference>
<keyword evidence="6" id="KW-0814">Transposable element</keyword>
<gene>
    <name evidence="7" type="primary">trm5</name>
    <name evidence="7" type="ordered locus">LFML04_0014</name>
</gene>
<evidence type="ECO:0000256" key="6">
    <source>
        <dbReference type="RuleBase" id="RU365089"/>
    </source>
</evidence>
<organism evidence="7 8">
    <name type="scientific">Leptospirillum ferriphilum (strain ML-04)</name>
    <dbReference type="NCBI Taxonomy" id="1048260"/>
    <lineage>
        <taxon>Bacteria</taxon>
        <taxon>Pseudomonadati</taxon>
        <taxon>Nitrospirota</taxon>
        <taxon>Nitrospiria</taxon>
        <taxon>Nitrospirales</taxon>
        <taxon>Nitrospiraceae</taxon>
        <taxon>Leptospirillum</taxon>
    </lineage>
</organism>
<dbReference type="HOGENOM" id="CLU_036805_8_0_0"/>
<dbReference type="Proteomes" id="UP000006177">
    <property type="component" value="Chromosome"/>
</dbReference>
<proteinExistence type="inferred from homology"/>
<keyword evidence="5 6" id="KW-0233">DNA recombination</keyword>
<keyword evidence="3 6" id="KW-0815">Transposition</keyword>
<evidence type="ECO:0000313" key="7">
    <source>
        <dbReference type="EMBL" id="AFS52268.1"/>
    </source>
</evidence>
<keyword evidence="4 6" id="KW-0238">DNA-binding</keyword>
<comment type="similarity">
    <text evidence="2 6">Belongs to the transposase mutator family.</text>
</comment>
<dbReference type="PATRIC" id="fig|1048260.3.peg.13"/>
<evidence type="ECO:0000256" key="3">
    <source>
        <dbReference type="ARBA" id="ARBA00022578"/>
    </source>
</evidence>
<sequence length="374" mass="43205">MKELVREALQSFLEAEMTEFLGASSGERTDERKGYRAGYDRRSWITRVGKVELAVPRDRSGEFSTELFDRYRRSEKALFSVLAERYVQGVSTRRIKTVTEELCGLGFSASTVSAINKTLDAALTRFASRSLEEAFPYLILDARYEKVREDGVIRSRAVHIAVGVDTDGRRHLLAVELANRESRSSWKDFLIGLKKRGLSQVTSVVPDHPEGLKQAMAGLLPEALWQRCYVHYLRNALDHLPKTADDSCLKELRERDDRHTLPEAQEGLSRWMDRWQEIYPRCVEWVEETVGETFTFLKLPRAHHRSLKSTNVLERLNEEIKRRTRVVRIFPNPESCLRLIRALCSEVHDHWVSGKRYLDRTGEKPEKKRSMAVA</sequence>
<dbReference type="InterPro" id="IPR001207">
    <property type="entry name" value="Transposase_mutator"/>
</dbReference>
<dbReference type="GO" id="GO:0003677">
    <property type="term" value="F:DNA binding"/>
    <property type="evidence" value="ECO:0007669"/>
    <property type="project" value="UniProtKB-UniRule"/>
</dbReference>
<dbReference type="EMBL" id="CP002919">
    <property type="protein sequence ID" value="AFS52268.1"/>
    <property type="molecule type" value="Genomic_DNA"/>
</dbReference>
<reference evidence="7 8" key="1">
    <citation type="journal article" date="2011" name="J. Microbiol.">
        <title>Complete genome of Leptospirillum ferriphilum ML-04 provides insight into its physiology and environmental adaptation.</title>
        <authorList>
            <person name="Mi S."/>
            <person name="Song J."/>
            <person name="Lin J."/>
            <person name="Che Y."/>
            <person name="Zheng H."/>
            <person name="Lin J."/>
        </authorList>
    </citation>
    <scope>NUCLEOTIDE SEQUENCE [LARGE SCALE GENOMIC DNA]</scope>
    <source>
        <strain evidence="7 8">ML-04</strain>
    </source>
</reference>
<evidence type="ECO:0000256" key="4">
    <source>
        <dbReference type="ARBA" id="ARBA00023125"/>
    </source>
</evidence>
<dbReference type="GO" id="GO:0004803">
    <property type="term" value="F:transposase activity"/>
    <property type="evidence" value="ECO:0007669"/>
    <property type="project" value="UniProtKB-UniRule"/>
</dbReference>
<evidence type="ECO:0000256" key="1">
    <source>
        <dbReference type="ARBA" id="ARBA00002190"/>
    </source>
</evidence>
<dbReference type="GO" id="GO:0006313">
    <property type="term" value="P:DNA transposition"/>
    <property type="evidence" value="ECO:0007669"/>
    <property type="project" value="UniProtKB-UniRule"/>
</dbReference>
<protein>
    <recommendedName>
        <fullName evidence="6">Mutator family transposase</fullName>
    </recommendedName>
</protein>
<evidence type="ECO:0000256" key="2">
    <source>
        <dbReference type="ARBA" id="ARBA00010961"/>
    </source>
</evidence>